<dbReference type="InterPro" id="IPR003439">
    <property type="entry name" value="ABC_transporter-like_ATP-bd"/>
</dbReference>
<gene>
    <name evidence="5" type="ORF">GCM10011351_07540</name>
</gene>
<dbReference type="PANTHER" id="PTHR42788">
    <property type="entry name" value="TAURINE IMPORT ATP-BINDING PROTEIN-RELATED"/>
    <property type="match status" value="1"/>
</dbReference>
<keyword evidence="1" id="KW-0813">Transport</keyword>
<name>A0A917WSA0_9BACI</name>
<dbReference type="EMBL" id="BMLG01000002">
    <property type="protein sequence ID" value="GGM24310.1"/>
    <property type="molecule type" value="Genomic_DNA"/>
</dbReference>
<keyword evidence="3 5" id="KW-0067">ATP-binding</keyword>
<dbReference type="Proteomes" id="UP000618460">
    <property type="component" value="Unassembled WGS sequence"/>
</dbReference>
<dbReference type="GO" id="GO:0016887">
    <property type="term" value="F:ATP hydrolysis activity"/>
    <property type="evidence" value="ECO:0007669"/>
    <property type="project" value="InterPro"/>
</dbReference>
<reference evidence="5" key="1">
    <citation type="journal article" date="2014" name="Int. J. Syst. Evol. Microbiol.">
        <title>Complete genome sequence of Corynebacterium casei LMG S-19264T (=DSM 44701T), isolated from a smear-ripened cheese.</title>
        <authorList>
            <consortium name="US DOE Joint Genome Institute (JGI-PGF)"/>
            <person name="Walter F."/>
            <person name="Albersmeier A."/>
            <person name="Kalinowski J."/>
            <person name="Ruckert C."/>
        </authorList>
    </citation>
    <scope>NUCLEOTIDE SEQUENCE</scope>
    <source>
        <strain evidence="5">CGMCC 1.6333</strain>
    </source>
</reference>
<dbReference type="InterPro" id="IPR003593">
    <property type="entry name" value="AAA+_ATPase"/>
</dbReference>
<dbReference type="InterPro" id="IPR017871">
    <property type="entry name" value="ABC_transporter-like_CS"/>
</dbReference>
<dbReference type="SUPFAM" id="SSF52540">
    <property type="entry name" value="P-loop containing nucleoside triphosphate hydrolases"/>
    <property type="match status" value="1"/>
</dbReference>
<keyword evidence="2" id="KW-0547">Nucleotide-binding</keyword>
<dbReference type="SMART" id="SM00382">
    <property type="entry name" value="AAA"/>
    <property type="match status" value="1"/>
</dbReference>
<dbReference type="OrthoDB" id="9802264at2"/>
<evidence type="ECO:0000256" key="3">
    <source>
        <dbReference type="ARBA" id="ARBA00022840"/>
    </source>
</evidence>
<comment type="caution">
    <text evidence="5">The sequence shown here is derived from an EMBL/GenBank/DDBJ whole genome shotgun (WGS) entry which is preliminary data.</text>
</comment>
<evidence type="ECO:0000313" key="5">
    <source>
        <dbReference type="EMBL" id="GGM24310.1"/>
    </source>
</evidence>
<dbReference type="RefSeq" id="WP_117153125.1">
    <property type="nucleotide sequence ID" value="NZ_BMLG01000002.1"/>
</dbReference>
<dbReference type="InterPro" id="IPR027417">
    <property type="entry name" value="P-loop_NTPase"/>
</dbReference>
<dbReference type="Gene3D" id="3.40.50.300">
    <property type="entry name" value="P-loop containing nucleotide triphosphate hydrolases"/>
    <property type="match status" value="1"/>
</dbReference>
<dbReference type="PANTHER" id="PTHR42788:SF2">
    <property type="entry name" value="ABC TRANSPORTER ATP-BINDING PROTEIN"/>
    <property type="match status" value="1"/>
</dbReference>
<organism evidence="5 6">
    <name type="scientific">Paraliobacillus quinghaiensis</name>
    <dbReference type="NCBI Taxonomy" id="470815"/>
    <lineage>
        <taxon>Bacteria</taxon>
        <taxon>Bacillati</taxon>
        <taxon>Bacillota</taxon>
        <taxon>Bacilli</taxon>
        <taxon>Bacillales</taxon>
        <taxon>Bacillaceae</taxon>
        <taxon>Paraliobacillus</taxon>
    </lineage>
</organism>
<evidence type="ECO:0000256" key="1">
    <source>
        <dbReference type="ARBA" id="ARBA00022448"/>
    </source>
</evidence>
<dbReference type="AlphaFoldDB" id="A0A917WSA0"/>
<sequence length="247" mass="27944">MSELVVEQVTKSFGDEQVLADVSFSVKHGEFVSLLGPSGSGKSTLFHLIGGMYRPDAGTFYLDGNDITGERGAISYTPQSPALFPWRTILENVVLGAEIQGKPDYKKARAMLEKAGLAGYEDAYPHQLSGGMRQRVAFVRALLSPQDFICLDEPFSALDEFTRLEMQKWLLNIWEENRQSILFVTHNIEEALYLSDRVIVLSNKPAAIKKEFTLPFERPRDQELLLSEEFLQWKKAIYKELQVVNHA</sequence>
<dbReference type="GO" id="GO:0005524">
    <property type="term" value="F:ATP binding"/>
    <property type="evidence" value="ECO:0007669"/>
    <property type="project" value="UniProtKB-KW"/>
</dbReference>
<reference evidence="5" key="2">
    <citation type="submission" date="2020-09" db="EMBL/GenBank/DDBJ databases">
        <authorList>
            <person name="Sun Q."/>
            <person name="Zhou Y."/>
        </authorList>
    </citation>
    <scope>NUCLEOTIDE SEQUENCE</scope>
    <source>
        <strain evidence="5">CGMCC 1.6333</strain>
    </source>
</reference>
<feature type="domain" description="ABC transporter" evidence="4">
    <location>
        <begin position="4"/>
        <end position="228"/>
    </location>
</feature>
<evidence type="ECO:0000259" key="4">
    <source>
        <dbReference type="PROSITE" id="PS50893"/>
    </source>
</evidence>
<proteinExistence type="predicted"/>
<dbReference type="InterPro" id="IPR050166">
    <property type="entry name" value="ABC_transporter_ATP-bind"/>
</dbReference>
<evidence type="ECO:0000313" key="6">
    <source>
        <dbReference type="Proteomes" id="UP000618460"/>
    </source>
</evidence>
<protein>
    <submittedName>
        <fullName evidence="5">ABC transporter ATP-binding protein</fullName>
    </submittedName>
</protein>
<dbReference type="PROSITE" id="PS00211">
    <property type="entry name" value="ABC_TRANSPORTER_1"/>
    <property type="match status" value="1"/>
</dbReference>
<evidence type="ECO:0000256" key="2">
    <source>
        <dbReference type="ARBA" id="ARBA00022741"/>
    </source>
</evidence>
<dbReference type="CDD" id="cd03293">
    <property type="entry name" value="ABC_NrtD_SsuB_transporters"/>
    <property type="match status" value="1"/>
</dbReference>
<keyword evidence="6" id="KW-1185">Reference proteome</keyword>
<accession>A0A917WSA0</accession>
<dbReference type="PROSITE" id="PS50893">
    <property type="entry name" value="ABC_TRANSPORTER_2"/>
    <property type="match status" value="1"/>
</dbReference>
<dbReference type="Pfam" id="PF00005">
    <property type="entry name" value="ABC_tran"/>
    <property type="match status" value="1"/>
</dbReference>